<dbReference type="SUPFAM" id="SSF53639">
    <property type="entry name" value="AraD/HMP-PK domain-like"/>
    <property type="match status" value="1"/>
</dbReference>
<dbReference type="RefSeq" id="WP_062959144.1">
    <property type="nucleotide sequence ID" value="NZ_JBLWXJ010000003.1"/>
</dbReference>
<dbReference type="InterPro" id="IPR036409">
    <property type="entry name" value="Aldolase_II/adducin_N_sf"/>
</dbReference>
<name>A0A367X8U4_9PROT</name>
<accession>A0A367X8U4</accession>
<dbReference type="Pfam" id="PF00596">
    <property type="entry name" value="Aldolase_II"/>
    <property type="match status" value="1"/>
</dbReference>
<sequence>MKYQNLREKLVYAGKILCANGQDDLTRGHVSARIPDNSGLFLMKPHSVGLDELTPESLLMIDLEGNVVEGDGRRHSEAFIHTEIYRSRDDVQAVLHTHPTYCVALSASGQPLLPVSQPAALFFNSLGTYTDTINLIRTPEMGAGVAAALGTNRAVLLRHHGIVCTGSSVEETVIGAIMLENAAMIQMITSATGQVSELFSEEDIVKLQNAIGKQEQFTINFDYLARRINKKQL</sequence>
<comment type="similarity">
    <text evidence="1">Belongs to the aldolase class II family.</text>
</comment>
<dbReference type="GO" id="GO:0005856">
    <property type="term" value="C:cytoskeleton"/>
    <property type="evidence" value="ECO:0007669"/>
    <property type="project" value="TreeGrafter"/>
</dbReference>
<comment type="caution">
    <text evidence="2">The sequence shown here is derived from an EMBL/GenBank/DDBJ whole genome shotgun (WGS) entry which is preliminary data.</text>
</comment>
<dbReference type="SMART" id="SM01007">
    <property type="entry name" value="Aldolase_II"/>
    <property type="match status" value="1"/>
</dbReference>
<evidence type="ECO:0000313" key="3">
    <source>
        <dbReference type="Proteomes" id="UP000252266"/>
    </source>
</evidence>
<dbReference type="PANTHER" id="PTHR10672:SF3">
    <property type="entry name" value="PROTEIN HU-LI TAI SHAO"/>
    <property type="match status" value="1"/>
</dbReference>
<dbReference type="InterPro" id="IPR001303">
    <property type="entry name" value="Aldolase_II/adducin_N"/>
</dbReference>
<gene>
    <name evidence="2" type="ORF">TH44_12490</name>
</gene>
<evidence type="ECO:0000313" key="2">
    <source>
        <dbReference type="EMBL" id="RCK50068.1"/>
    </source>
</evidence>
<dbReference type="Gene3D" id="3.40.225.10">
    <property type="entry name" value="Class II aldolase/adducin N-terminal domain"/>
    <property type="match status" value="1"/>
</dbReference>
<reference evidence="2 3" key="1">
    <citation type="submission" date="2014-07" db="EMBL/GenBank/DDBJ databases">
        <title>Draft genome sequence of Thalassospira xiamenensis IB13.</title>
        <authorList>
            <person name="Lai Q."/>
            <person name="Shao Z."/>
        </authorList>
    </citation>
    <scope>NUCLEOTIDE SEQUENCE [LARGE SCALE GENOMIC DNA]</scope>
    <source>
        <strain evidence="2 3">IB13</strain>
    </source>
</reference>
<organism evidence="2 3">
    <name type="scientific">Thalassospira xiamenensis</name>
    <dbReference type="NCBI Taxonomy" id="220697"/>
    <lineage>
        <taxon>Bacteria</taxon>
        <taxon>Pseudomonadati</taxon>
        <taxon>Pseudomonadota</taxon>
        <taxon>Alphaproteobacteria</taxon>
        <taxon>Rhodospirillales</taxon>
        <taxon>Thalassospiraceae</taxon>
        <taxon>Thalassospira</taxon>
    </lineage>
</organism>
<dbReference type="Proteomes" id="UP000252266">
    <property type="component" value="Unassembled WGS sequence"/>
</dbReference>
<protein>
    <submittedName>
        <fullName evidence="2">Aldolase</fullName>
    </submittedName>
</protein>
<evidence type="ECO:0000256" key="1">
    <source>
        <dbReference type="ARBA" id="ARBA00037961"/>
    </source>
</evidence>
<dbReference type="InterPro" id="IPR051017">
    <property type="entry name" value="Aldolase-II_Adducin_sf"/>
</dbReference>
<proteinExistence type="inferred from homology"/>
<dbReference type="EMBL" id="JPWJ01000006">
    <property type="protein sequence ID" value="RCK50068.1"/>
    <property type="molecule type" value="Genomic_DNA"/>
</dbReference>
<dbReference type="AlphaFoldDB" id="A0A367X8U4"/>
<dbReference type="GO" id="GO:0051015">
    <property type="term" value="F:actin filament binding"/>
    <property type="evidence" value="ECO:0007669"/>
    <property type="project" value="TreeGrafter"/>
</dbReference>
<dbReference type="PANTHER" id="PTHR10672">
    <property type="entry name" value="ADDUCIN"/>
    <property type="match status" value="1"/>
</dbReference>